<dbReference type="Gene3D" id="1.10.1740.10">
    <property type="match status" value="1"/>
</dbReference>
<dbReference type="SUPFAM" id="SSF88659">
    <property type="entry name" value="Sigma3 and sigma4 domains of RNA polymerase sigma factors"/>
    <property type="match status" value="1"/>
</dbReference>
<dbReference type="InterPro" id="IPR039425">
    <property type="entry name" value="RNA_pol_sigma-70-like"/>
</dbReference>
<keyword evidence="9" id="KW-1185">Reference proteome</keyword>
<protein>
    <submittedName>
        <fullName evidence="8">RNA polymerase sigma factor</fullName>
    </submittedName>
</protein>
<dbReference type="Proteomes" id="UP001168613">
    <property type="component" value="Unassembled WGS sequence"/>
</dbReference>
<feature type="domain" description="RNA polymerase sigma-70 region 2" evidence="6">
    <location>
        <begin position="24"/>
        <end position="89"/>
    </location>
</feature>
<evidence type="ECO:0000313" key="9">
    <source>
        <dbReference type="Proteomes" id="UP001168613"/>
    </source>
</evidence>
<dbReference type="PANTHER" id="PTHR43133">
    <property type="entry name" value="RNA POLYMERASE ECF-TYPE SIGMA FACTO"/>
    <property type="match status" value="1"/>
</dbReference>
<accession>A0ABT8EFG3</accession>
<evidence type="ECO:0000259" key="6">
    <source>
        <dbReference type="Pfam" id="PF04542"/>
    </source>
</evidence>
<proteinExistence type="inferred from homology"/>
<dbReference type="CDD" id="cd06171">
    <property type="entry name" value="Sigma70_r4"/>
    <property type="match status" value="1"/>
</dbReference>
<keyword evidence="2" id="KW-0805">Transcription regulation</keyword>
<gene>
    <name evidence="8" type="ORF">LMS43_01985</name>
</gene>
<evidence type="ECO:0000259" key="7">
    <source>
        <dbReference type="Pfam" id="PF08281"/>
    </source>
</evidence>
<comment type="caution">
    <text evidence="8">The sequence shown here is derived from an EMBL/GenBank/DDBJ whole genome shotgun (WGS) entry which is preliminary data.</text>
</comment>
<dbReference type="Pfam" id="PF04542">
    <property type="entry name" value="Sigma70_r2"/>
    <property type="match status" value="1"/>
</dbReference>
<dbReference type="InterPro" id="IPR036388">
    <property type="entry name" value="WH-like_DNA-bd_sf"/>
</dbReference>
<dbReference type="InterPro" id="IPR007627">
    <property type="entry name" value="RNA_pol_sigma70_r2"/>
</dbReference>
<evidence type="ECO:0000256" key="3">
    <source>
        <dbReference type="ARBA" id="ARBA00023082"/>
    </source>
</evidence>
<dbReference type="PANTHER" id="PTHR43133:SF8">
    <property type="entry name" value="RNA POLYMERASE SIGMA FACTOR HI_1459-RELATED"/>
    <property type="match status" value="1"/>
</dbReference>
<organism evidence="8 9">
    <name type="scientific">Alcaligenes endophyticus</name>
    <dbReference type="NCBI Taxonomy" id="1929088"/>
    <lineage>
        <taxon>Bacteria</taxon>
        <taxon>Pseudomonadati</taxon>
        <taxon>Pseudomonadota</taxon>
        <taxon>Betaproteobacteria</taxon>
        <taxon>Burkholderiales</taxon>
        <taxon>Alcaligenaceae</taxon>
        <taxon>Alcaligenes</taxon>
    </lineage>
</organism>
<sequence length="187" mass="21296">MLNKTQKQPNSLAQTEEDLLFRDLVQEHSTRLYRFIVKHIGHGTEAEELTQQAFVEAVSSYRNFRGESQLSTWLYGIALNLVRNYLSRAPERRYEFLDDGPLESSESEMLSPDDQLEQGQMLAALHAELQELPEHMRELLLLVGIEDVSYEEAAALLSVPVGTIRSRLSRARAALKQKLQARGVLDD</sequence>
<feature type="domain" description="RNA polymerase sigma factor 70 region 4 type 2" evidence="7">
    <location>
        <begin position="123"/>
        <end position="175"/>
    </location>
</feature>
<comment type="similarity">
    <text evidence="1">Belongs to the sigma-70 factor family. ECF subfamily.</text>
</comment>
<keyword evidence="4" id="KW-0238">DNA-binding</keyword>
<dbReference type="SUPFAM" id="SSF88946">
    <property type="entry name" value="Sigma2 domain of RNA polymerase sigma factors"/>
    <property type="match status" value="1"/>
</dbReference>
<dbReference type="EMBL" id="JAJHNU010000001">
    <property type="protein sequence ID" value="MDN4120051.1"/>
    <property type="molecule type" value="Genomic_DNA"/>
</dbReference>
<evidence type="ECO:0000256" key="4">
    <source>
        <dbReference type="ARBA" id="ARBA00023125"/>
    </source>
</evidence>
<keyword evidence="5" id="KW-0804">Transcription</keyword>
<name>A0ABT8EFG3_9BURK</name>
<dbReference type="Gene3D" id="1.10.10.10">
    <property type="entry name" value="Winged helix-like DNA-binding domain superfamily/Winged helix DNA-binding domain"/>
    <property type="match status" value="1"/>
</dbReference>
<dbReference type="RefSeq" id="WP_266122613.1">
    <property type="nucleotide sequence ID" value="NZ_JAJHNU010000001.1"/>
</dbReference>
<dbReference type="InterPro" id="IPR013324">
    <property type="entry name" value="RNA_pol_sigma_r3/r4-like"/>
</dbReference>
<keyword evidence="3" id="KW-0731">Sigma factor</keyword>
<evidence type="ECO:0000256" key="1">
    <source>
        <dbReference type="ARBA" id="ARBA00010641"/>
    </source>
</evidence>
<dbReference type="Pfam" id="PF08281">
    <property type="entry name" value="Sigma70_r4_2"/>
    <property type="match status" value="1"/>
</dbReference>
<evidence type="ECO:0000256" key="2">
    <source>
        <dbReference type="ARBA" id="ARBA00023015"/>
    </source>
</evidence>
<evidence type="ECO:0000313" key="8">
    <source>
        <dbReference type="EMBL" id="MDN4120051.1"/>
    </source>
</evidence>
<dbReference type="InterPro" id="IPR014284">
    <property type="entry name" value="RNA_pol_sigma-70_dom"/>
</dbReference>
<reference evidence="8" key="1">
    <citation type="submission" date="2021-11" db="EMBL/GenBank/DDBJ databases">
        <title>Draft genome sequence of Alcaligenes endophyticus type strain CCUG 75668T.</title>
        <authorList>
            <person name="Salva-Serra F."/>
            <person name="Duran R.E."/>
            <person name="Seeger M."/>
            <person name="Moore E.R.B."/>
            <person name="Jaen-Luchoro D."/>
        </authorList>
    </citation>
    <scope>NUCLEOTIDE SEQUENCE</scope>
    <source>
        <strain evidence="8">CCUG 75668</strain>
    </source>
</reference>
<dbReference type="InterPro" id="IPR013325">
    <property type="entry name" value="RNA_pol_sigma_r2"/>
</dbReference>
<evidence type="ECO:0000256" key="5">
    <source>
        <dbReference type="ARBA" id="ARBA00023163"/>
    </source>
</evidence>
<dbReference type="NCBIfam" id="TIGR02937">
    <property type="entry name" value="sigma70-ECF"/>
    <property type="match status" value="1"/>
</dbReference>
<dbReference type="InterPro" id="IPR013249">
    <property type="entry name" value="RNA_pol_sigma70_r4_t2"/>
</dbReference>